<comment type="caution">
    <text evidence="2">The sequence shown here is derived from an EMBL/GenBank/DDBJ whole genome shotgun (WGS) entry which is preliminary data.</text>
</comment>
<dbReference type="AlphaFoldDB" id="A0A8J7PZY6"/>
<proteinExistence type="predicted"/>
<protein>
    <submittedName>
        <fullName evidence="2">Uncharacterized protein</fullName>
    </submittedName>
</protein>
<evidence type="ECO:0000256" key="1">
    <source>
        <dbReference type="SAM" id="Phobius"/>
    </source>
</evidence>
<sequence>MFVFPSSESATPIKSPPWFSIVWILATLGFFFLSVLPAEQRYRTHRADSLQRIEQALEAQLQGGNLKQGIYVQAVTNPNLIELPEFNHVFDDQVKAAYAEFKLLRHPFLERAAAMPDQRLLLLLQPHHAFIMLLGLVCLIATGFVFEHLFDSLWIASCLLLNAAALFTLDLYVGNQWTPSLVYAWFWLSLIMMVIPCILKPRTDITFTLRLWLGNTKDFDLKLELWLFPLMFLGGGSAITWYLTDFPVRTASSALPVTAALALVSALLMTRIPTREQKLNRNPEVFGNQELARAEGLFEQEKPKEALEAMRELLQLDLENAQLMRIAHLAFQNEDIDLASLAYQAVLRRHLREGKSHDSVHLVLEMLERNLRVPGATIERTLDAAYTMGSQATVIKILPHLQDHPDVLPETVHRQYNRHIDAVLAQSKPDRNYLHELQRSLEFSFPGDPMSMRINQFLHATAPSLDPEPVTTPSYHIQKFVAVEIIRVQGNDITVELGGKYQKLPWTAILALYGCHVLGGDRGYHGFVVTRNKSKIFCCSFKATSLEKYEGPSATFENVWKDLLKQAPEDLPRVTLSDFENHMDSKDLEEKVQDFLNRVPA</sequence>
<feature type="transmembrane region" description="Helical" evidence="1">
    <location>
        <begin position="152"/>
        <end position="173"/>
    </location>
</feature>
<evidence type="ECO:0000313" key="2">
    <source>
        <dbReference type="EMBL" id="MBO1316839.1"/>
    </source>
</evidence>
<feature type="transmembrane region" description="Helical" evidence="1">
    <location>
        <begin position="129"/>
        <end position="146"/>
    </location>
</feature>
<feature type="transmembrane region" description="Helical" evidence="1">
    <location>
        <begin position="180"/>
        <end position="203"/>
    </location>
</feature>
<accession>A0A8J7PZY6</accession>
<dbReference type="RefSeq" id="WP_207856076.1">
    <property type="nucleotide sequence ID" value="NZ_JAFREP010000001.1"/>
</dbReference>
<organism evidence="2 3">
    <name type="scientific">Acanthopleuribacter pedis</name>
    <dbReference type="NCBI Taxonomy" id="442870"/>
    <lineage>
        <taxon>Bacteria</taxon>
        <taxon>Pseudomonadati</taxon>
        <taxon>Acidobacteriota</taxon>
        <taxon>Holophagae</taxon>
        <taxon>Acanthopleuribacterales</taxon>
        <taxon>Acanthopleuribacteraceae</taxon>
        <taxon>Acanthopleuribacter</taxon>
    </lineage>
</organism>
<name>A0A8J7PZY6_9BACT</name>
<gene>
    <name evidence="2" type="ORF">J3U88_00100</name>
</gene>
<evidence type="ECO:0000313" key="3">
    <source>
        <dbReference type="Proteomes" id="UP000664417"/>
    </source>
</evidence>
<dbReference type="Proteomes" id="UP000664417">
    <property type="component" value="Unassembled WGS sequence"/>
</dbReference>
<feature type="transmembrane region" description="Helical" evidence="1">
    <location>
        <begin position="20"/>
        <end position="38"/>
    </location>
</feature>
<dbReference type="EMBL" id="JAFREP010000001">
    <property type="protein sequence ID" value="MBO1316839.1"/>
    <property type="molecule type" value="Genomic_DNA"/>
</dbReference>
<keyword evidence="1" id="KW-0472">Membrane</keyword>
<feature type="transmembrane region" description="Helical" evidence="1">
    <location>
        <begin position="255"/>
        <end position="272"/>
    </location>
</feature>
<keyword evidence="1" id="KW-1133">Transmembrane helix</keyword>
<feature type="transmembrane region" description="Helical" evidence="1">
    <location>
        <begin position="223"/>
        <end position="243"/>
    </location>
</feature>
<keyword evidence="1" id="KW-0812">Transmembrane</keyword>
<reference evidence="2" key="1">
    <citation type="submission" date="2021-03" db="EMBL/GenBank/DDBJ databases">
        <authorList>
            <person name="Wang G."/>
        </authorList>
    </citation>
    <scope>NUCLEOTIDE SEQUENCE</scope>
    <source>
        <strain evidence="2">KCTC 12899</strain>
    </source>
</reference>
<keyword evidence="3" id="KW-1185">Reference proteome</keyword>